<keyword evidence="1" id="KW-0472">Membrane</keyword>
<name>A0A839N8Q5_9MICO</name>
<dbReference type="AlphaFoldDB" id="A0A839N8Q5"/>
<protein>
    <recommendedName>
        <fullName evidence="4">PH domain-containing protein</fullName>
    </recommendedName>
</protein>
<accession>A0A839N8Q5</accession>
<feature type="transmembrane region" description="Helical" evidence="1">
    <location>
        <begin position="21"/>
        <end position="42"/>
    </location>
</feature>
<organism evidence="2 3">
    <name type="scientific">Flexivirga oryzae</name>
    <dbReference type="NCBI Taxonomy" id="1794944"/>
    <lineage>
        <taxon>Bacteria</taxon>
        <taxon>Bacillati</taxon>
        <taxon>Actinomycetota</taxon>
        <taxon>Actinomycetes</taxon>
        <taxon>Micrococcales</taxon>
        <taxon>Dermacoccaceae</taxon>
        <taxon>Flexivirga</taxon>
    </lineage>
</organism>
<reference evidence="2 3" key="1">
    <citation type="submission" date="2020-08" db="EMBL/GenBank/DDBJ databases">
        <title>Sequencing the genomes of 1000 actinobacteria strains.</title>
        <authorList>
            <person name="Klenk H.-P."/>
        </authorList>
    </citation>
    <scope>NUCLEOTIDE SEQUENCE [LARGE SCALE GENOMIC DNA]</scope>
    <source>
        <strain evidence="2 3">DSM 105369</strain>
    </source>
</reference>
<gene>
    <name evidence="2" type="ORF">FHU39_002507</name>
</gene>
<keyword evidence="1" id="KW-0812">Transmembrane</keyword>
<evidence type="ECO:0000313" key="3">
    <source>
        <dbReference type="Proteomes" id="UP000559182"/>
    </source>
</evidence>
<dbReference type="RefSeq" id="WP_183320672.1">
    <property type="nucleotide sequence ID" value="NZ_JACHVQ010000001.1"/>
</dbReference>
<comment type="caution">
    <text evidence="2">The sequence shown here is derived from an EMBL/GenBank/DDBJ whole genome shotgun (WGS) entry which is preliminary data.</text>
</comment>
<keyword evidence="1" id="KW-1133">Transmembrane helix</keyword>
<dbReference type="Proteomes" id="UP000559182">
    <property type="component" value="Unassembled WGS sequence"/>
</dbReference>
<feature type="transmembrane region" description="Helical" evidence="1">
    <location>
        <begin position="196"/>
        <end position="220"/>
    </location>
</feature>
<feature type="transmembrane region" description="Helical" evidence="1">
    <location>
        <begin position="54"/>
        <end position="73"/>
    </location>
</feature>
<proteinExistence type="predicted"/>
<keyword evidence="3" id="KW-1185">Reference proteome</keyword>
<dbReference type="EMBL" id="JACHVQ010000001">
    <property type="protein sequence ID" value="MBB2892523.1"/>
    <property type="molecule type" value="Genomic_DNA"/>
</dbReference>
<evidence type="ECO:0008006" key="4">
    <source>
        <dbReference type="Google" id="ProtNLM"/>
    </source>
</evidence>
<sequence>MPFNLRGRDGSASAPRRTYRQPAMLVPGVVLSLICVGFIILIAVENGFDHPQEFLWPIAGLLVIWIIFVRPCVQLTQAGVVMRNLVRDVRFGWPAIDLIEQRWNLKIFDENGKGYGSWAITSQRPKRAARTSAIKSGPSLLRMGPGLGPIDENNPNSVMKVRSGSAAAVAGAIRDGQLDYASATARDAAYIANDEVVAAPAWPAIIALLAAVVCVVVAVAA</sequence>
<evidence type="ECO:0000313" key="2">
    <source>
        <dbReference type="EMBL" id="MBB2892523.1"/>
    </source>
</evidence>
<evidence type="ECO:0000256" key="1">
    <source>
        <dbReference type="SAM" id="Phobius"/>
    </source>
</evidence>